<feature type="domain" description="ELM2" evidence="3">
    <location>
        <begin position="360"/>
        <end position="515"/>
    </location>
</feature>
<dbReference type="SMART" id="SM01014">
    <property type="entry name" value="ARID"/>
    <property type="match status" value="1"/>
</dbReference>
<dbReference type="PROSITE" id="PS51156">
    <property type="entry name" value="ELM2"/>
    <property type="match status" value="1"/>
</dbReference>
<dbReference type="Pfam" id="PF01388">
    <property type="entry name" value="ARID"/>
    <property type="match status" value="1"/>
</dbReference>
<dbReference type="EMBL" id="JANAVB010006652">
    <property type="protein sequence ID" value="KAJ6844113.1"/>
    <property type="molecule type" value="Genomic_DNA"/>
</dbReference>
<evidence type="ECO:0000259" key="2">
    <source>
        <dbReference type="PROSITE" id="PS51011"/>
    </source>
</evidence>
<evidence type="ECO:0000313" key="5">
    <source>
        <dbReference type="Proteomes" id="UP001140949"/>
    </source>
</evidence>
<name>A0AAX6HTS7_IRIPA</name>
<evidence type="ECO:0000313" key="4">
    <source>
        <dbReference type="EMBL" id="KAJ6844113.1"/>
    </source>
</evidence>
<evidence type="ECO:0000259" key="3">
    <source>
        <dbReference type="PROSITE" id="PS51156"/>
    </source>
</evidence>
<reference evidence="4" key="1">
    <citation type="journal article" date="2023" name="GigaByte">
        <title>Genome assembly of the bearded iris, Iris pallida Lam.</title>
        <authorList>
            <person name="Bruccoleri R.E."/>
            <person name="Oakeley E.J."/>
            <person name="Faust A.M.E."/>
            <person name="Altorfer M."/>
            <person name="Dessus-Babus S."/>
            <person name="Burckhardt D."/>
            <person name="Oertli M."/>
            <person name="Naumann U."/>
            <person name="Petersen F."/>
            <person name="Wong J."/>
        </authorList>
    </citation>
    <scope>NUCLEOTIDE SEQUENCE</scope>
    <source>
        <strain evidence="4">GSM-AAB239-AS_SAM_17_03QT</strain>
    </source>
</reference>
<keyword evidence="5" id="KW-1185">Reference proteome</keyword>
<evidence type="ECO:0000256" key="1">
    <source>
        <dbReference type="ARBA" id="ARBA00023242"/>
    </source>
</evidence>
<dbReference type="InterPro" id="IPR001606">
    <property type="entry name" value="ARID_dom"/>
</dbReference>
<organism evidence="4 5">
    <name type="scientific">Iris pallida</name>
    <name type="common">Sweet iris</name>
    <dbReference type="NCBI Taxonomy" id="29817"/>
    <lineage>
        <taxon>Eukaryota</taxon>
        <taxon>Viridiplantae</taxon>
        <taxon>Streptophyta</taxon>
        <taxon>Embryophyta</taxon>
        <taxon>Tracheophyta</taxon>
        <taxon>Spermatophyta</taxon>
        <taxon>Magnoliopsida</taxon>
        <taxon>Liliopsida</taxon>
        <taxon>Asparagales</taxon>
        <taxon>Iridaceae</taxon>
        <taxon>Iridoideae</taxon>
        <taxon>Irideae</taxon>
        <taxon>Iris</taxon>
    </lineage>
</organism>
<dbReference type="GO" id="GO:0003677">
    <property type="term" value="F:DNA binding"/>
    <property type="evidence" value="ECO:0007669"/>
    <property type="project" value="InterPro"/>
</dbReference>
<dbReference type="SMART" id="SM00501">
    <property type="entry name" value="BRIGHT"/>
    <property type="match status" value="1"/>
</dbReference>
<dbReference type="Proteomes" id="UP001140949">
    <property type="component" value="Unassembled WGS sequence"/>
</dbReference>
<feature type="domain" description="ARID" evidence="2">
    <location>
        <begin position="40"/>
        <end position="135"/>
    </location>
</feature>
<dbReference type="PANTHER" id="PTHR46410:SF1">
    <property type="entry name" value="AT-RICH INTERACTIVE DOMAIN-CONTAINING PROTEIN 1"/>
    <property type="match status" value="1"/>
</dbReference>
<dbReference type="InterPro" id="IPR001005">
    <property type="entry name" value="SANT/Myb"/>
</dbReference>
<keyword evidence="1" id="KW-0539">Nucleus</keyword>
<protein>
    <submittedName>
        <fullName evidence="4">AT-rich interactive domain-containing protein 2</fullName>
    </submittedName>
</protein>
<dbReference type="AlphaFoldDB" id="A0AAX6HTS7"/>
<sequence>MAGFSSSSSSLSVVELLRKLRSVGFCSEPDNDPEPETLSEEALSCLFERILRLFLAEIHPAPGGIRPVPALLGDGRHVDLFRLFFAVRDRGGFKSVTSRRAWGSVAGDIGSDPVLASSLKLVYSKYLEALDRWLEGVLVRKEKKKKAEKKKKVEEKEKQFLTPVDHRRVVVVEVDDDDKGAMDVKPEPANGGSAACNKRKREELVGMLNWVLRVARNPNGASSSIGKLMAKNGDKDKASRAVGEVYSLVLSFRKAMFLKKIRNTVVDGPNLQKGQRIHPCIYGDHVNVSNMTSEKVRCSQRHNSASKQSHSCPEVSTIRDSDMDKNHVVAGMEVVDGHQNLTDSSFYSELMTGLLSKDQKEISVGPSFQARVPAWTGEASVVSYNSDDLKWLGTLIWPPQNQESGPPFEQGAMGEGRKDNCSCKCPGSVECVRFHVAEKRFQLKHELGSAFHAWRFDCMGEEVALRWTEEEARKFKAIVRESPLSLGKNFWDQLHLLFPLKGSQNLVSYYFNVFVLARRSYQNRLTPNNVDSDDEETEFGFLSNPFGHSAIKVHAPKPVFCAQNAQCSDVDD</sequence>
<reference evidence="4" key="2">
    <citation type="submission" date="2023-04" db="EMBL/GenBank/DDBJ databases">
        <authorList>
            <person name="Bruccoleri R.E."/>
            <person name="Oakeley E.J."/>
            <person name="Faust A.-M."/>
            <person name="Dessus-Babus S."/>
            <person name="Altorfer M."/>
            <person name="Burckhardt D."/>
            <person name="Oertli M."/>
            <person name="Naumann U."/>
            <person name="Petersen F."/>
            <person name="Wong J."/>
        </authorList>
    </citation>
    <scope>NUCLEOTIDE SEQUENCE</scope>
    <source>
        <strain evidence="4">GSM-AAB239-AS_SAM_17_03QT</strain>
        <tissue evidence="4">Leaf</tissue>
    </source>
</reference>
<dbReference type="InterPro" id="IPR000949">
    <property type="entry name" value="ELM2_dom"/>
</dbReference>
<proteinExistence type="predicted"/>
<dbReference type="CDD" id="cd16100">
    <property type="entry name" value="ARID"/>
    <property type="match status" value="1"/>
</dbReference>
<dbReference type="InterPro" id="IPR036431">
    <property type="entry name" value="ARID_dom_sf"/>
</dbReference>
<accession>A0AAX6HTS7</accession>
<dbReference type="CDD" id="cd00167">
    <property type="entry name" value="SANT"/>
    <property type="match status" value="1"/>
</dbReference>
<dbReference type="SUPFAM" id="SSF46774">
    <property type="entry name" value="ARID-like"/>
    <property type="match status" value="1"/>
</dbReference>
<dbReference type="PANTHER" id="PTHR46410">
    <property type="entry name" value="AT-RICH INTERACTIVE DOMAIN-CONTAINING PROTEIN 2"/>
    <property type="match status" value="1"/>
</dbReference>
<comment type="caution">
    <text evidence="4">The sequence shown here is derived from an EMBL/GenBank/DDBJ whole genome shotgun (WGS) entry which is preliminary data.</text>
</comment>
<gene>
    <name evidence="4" type="ORF">M6B38_294385</name>
</gene>
<dbReference type="PROSITE" id="PS51011">
    <property type="entry name" value="ARID"/>
    <property type="match status" value="1"/>
</dbReference>
<dbReference type="Gene3D" id="1.10.150.60">
    <property type="entry name" value="ARID DNA-binding domain"/>
    <property type="match status" value="1"/>
</dbReference>